<accession>A0ABN9GBE5</accession>
<dbReference type="EMBL" id="CATNWA010018333">
    <property type="protein sequence ID" value="CAI9606745.1"/>
    <property type="molecule type" value="Genomic_DNA"/>
</dbReference>
<keyword evidence="2" id="KW-1185">Reference proteome</keyword>
<reference evidence="1" key="1">
    <citation type="submission" date="2023-05" db="EMBL/GenBank/DDBJ databases">
        <authorList>
            <person name="Stuckert A."/>
        </authorList>
    </citation>
    <scope>NUCLEOTIDE SEQUENCE</scope>
</reference>
<sequence>MLERGQCMLKLTVHRSHQLSAESIAKDLQTCGLQISTTTVCSGTCGHMDVKLGALAVSMYGTACTGMHGTPVHLLCPS</sequence>
<comment type="caution">
    <text evidence="1">The sequence shown here is derived from an EMBL/GenBank/DDBJ whole genome shotgun (WGS) entry which is preliminary data.</text>
</comment>
<evidence type="ECO:0000313" key="2">
    <source>
        <dbReference type="Proteomes" id="UP001162483"/>
    </source>
</evidence>
<name>A0ABN9GBE5_9NEOB</name>
<proteinExistence type="predicted"/>
<gene>
    <name evidence="1" type="ORF">SPARVUS_LOCUS13835476</name>
</gene>
<protein>
    <submittedName>
        <fullName evidence="1">Uncharacterized protein</fullName>
    </submittedName>
</protein>
<evidence type="ECO:0000313" key="1">
    <source>
        <dbReference type="EMBL" id="CAI9606745.1"/>
    </source>
</evidence>
<organism evidence="1 2">
    <name type="scientific">Staurois parvus</name>
    <dbReference type="NCBI Taxonomy" id="386267"/>
    <lineage>
        <taxon>Eukaryota</taxon>
        <taxon>Metazoa</taxon>
        <taxon>Chordata</taxon>
        <taxon>Craniata</taxon>
        <taxon>Vertebrata</taxon>
        <taxon>Euteleostomi</taxon>
        <taxon>Amphibia</taxon>
        <taxon>Batrachia</taxon>
        <taxon>Anura</taxon>
        <taxon>Neobatrachia</taxon>
        <taxon>Ranoidea</taxon>
        <taxon>Ranidae</taxon>
        <taxon>Staurois</taxon>
    </lineage>
</organism>
<dbReference type="Proteomes" id="UP001162483">
    <property type="component" value="Unassembled WGS sequence"/>
</dbReference>